<keyword evidence="4" id="KW-1185">Reference proteome</keyword>
<dbReference type="Proteomes" id="UP000887574">
    <property type="component" value="Unplaced"/>
</dbReference>
<keyword evidence="2" id="KW-0175">Coiled coil</keyword>
<sequence length="238" mass="27135">MMKTCCHCRKDLALNSASVACEKCIKNGQKYGKPTICKYCQLPAAFLDQKCVHCSYSERKHGLPVACSKCKLRCAFPKHPSLKDKHILCRLCFQQDSVSKVNSSKMPSGSETSFLKRPNPESHHSSTSTKKSRESVENIETNMYAEHILTVQQLKDQILELSRCVGMKEKIMQEKDQKIAQLNAELLRLGKDHRIKVSQLQKQNTEMTEPLREQVKILSKQIIQLQKGQKNSFQQAIL</sequence>
<accession>A0A915DWY4</accession>
<dbReference type="PANTHER" id="PTHR46176:SF1">
    <property type="entry name" value="LD21662P"/>
    <property type="match status" value="1"/>
</dbReference>
<feature type="region of interest" description="Disordered" evidence="3">
    <location>
        <begin position="100"/>
        <end position="136"/>
    </location>
</feature>
<evidence type="ECO:0000256" key="1">
    <source>
        <dbReference type="ARBA" id="ARBA00009097"/>
    </source>
</evidence>
<feature type="compositionally biased region" description="Polar residues" evidence="3">
    <location>
        <begin position="100"/>
        <end position="113"/>
    </location>
</feature>
<reference evidence="5" key="1">
    <citation type="submission" date="2022-11" db="UniProtKB">
        <authorList>
            <consortium name="WormBaseParasite"/>
        </authorList>
    </citation>
    <scope>IDENTIFICATION</scope>
</reference>
<proteinExistence type="inferred from homology"/>
<dbReference type="PANTHER" id="PTHR46176">
    <property type="entry name" value="LD21662P"/>
    <property type="match status" value="1"/>
</dbReference>
<organism evidence="4 5">
    <name type="scientific">Ditylenchus dipsaci</name>
    <dbReference type="NCBI Taxonomy" id="166011"/>
    <lineage>
        <taxon>Eukaryota</taxon>
        <taxon>Metazoa</taxon>
        <taxon>Ecdysozoa</taxon>
        <taxon>Nematoda</taxon>
        <taxon>Chromadorea</taxon>
        <taxon>Rhabditida</taxon>
        <taxon>Tylenchina</taxon>
        <taxon>Tylenchomorpha</taxon>
        <taxon>Sphaerularioidea</taxon>
        <taxon>Anguinidae</taxon>
        <taxon>Anguininae</taxon>
        <taxon>Ditylenchus</taxon>
    </lineage>
</organism>
<dbReference type="Pfam" id="PF16046">
    <property type="entry name" value="FAM76"/>
    <property type="match status" value="2"/>
</dbReference>
<protein>
    <submittedName>
        <fullName evidence="5">Protein FAM76A</fullName>
    </submittedName>
</protein>
<evidence type="ECO:0000256" key="2">
    <source>
        <dbReference type="ARBA" id="ARBA00023054"/>
    </source>
</evidence>
<evidence type="ECO:0000313" key="4">
    <source>
        <dbReference type="Proteomes" id="UP000887574"/>
    </source>
</evidence>
<evidence type="ECO:0000313" key="5">
    <source>
        <dbReference type="WBParaSite" id="jg2455"/>
    </source>
</evidence>
<dbReference type="WBParaSite" id="jg2455">
    <property type="protein sequence ID" value="jg2455"/>
    <property type="gene ID" value="jg2455"/>
</dbReference>
<comment type="similarity">
    <text evidence="1">Belongs to the FAM76 family.</text>
</comment>
<name>A0A915DWY4_9BILA</name>
<dbReference type="InterPro" id="IPR032017">
    <property type="entry name" value="FAM76"/>
</dbReference>
<dbReference type="AlphaFoldDB" id="A0A915DWY4"/>
<evidence type="ECO:0000256" key="3">
    <source>
        <dbReference type="SAM" id="MobiDB-lite"/>
    </source>
</evidence>
<dbReference type="GO" id="GO:0016607">
    <property type="term" value="C:nuclear speck"/>
    <property type="evidence" value="ECO:0007669"/>
    <property type="project" value="TreeGrafter"/>
</dbReference>